<feature type="domain" description="TNT" evidence="2">
    <location>
        <begin position="763"/>
        <end position="854"/>
    </location>
</feature>
<dbReference type="Pfam" id="PF25547">
    <property type="entry name" value="WXG100_2"/>
    <property type="match status" value="1"/>
</dbReference>
<feature type="domain" description="Outer membrane channel protein CpnT-like N-terminal" evidence="3">
    <location>
        <begin position="133"/>
        <end position="232"/>
    </location>
</feature>
<feature type="region of interest" description="Disordered" evidence="1">
    <location>
        <begin position="441"/>
        <end position="718"/>
    </location>
</feature>
<dbReference type="RefSeq" id="WP_090420280.1">
    <property type="nucleotide sequence ID" value="NZ_CTEC01000001.1"/>
</dbReference>
<feature type="compositionally biased region" description="Pro residues" evidence="1">
    <location>
        <begin position="579"/>
        <end position="590"/>
    </location>
</feature>
<evidence type="ECO:0000313" key="5">
    <source>
        <dbReference type="Proteomes" id="UP000199601"/>
    </source>
</evidence>
<feature type="compositionally biased region" description="Pro residues" evidence="1">
    <location>
        <begin position="453"/>
        <end position="503"/>
    </location>
</feature>
<reference evidence="5" key="1">
    <citation type="submission" date="2015-03" db="EMBL/GenBank/DDBJ databases">
        <authorList>
            <person name="Urmite Genomes"/>
        </authorList>
    </citation>
    <scope>NUCLEOTIDE SEQUENCE [LARGE SCALE GENOMIC DNA]</scope>
    <source>
        <strain evidence="5">CSUR P1344</strain>
    </source>
</reference>
<feature type="compositionally biased region" description="Pro residues" evidence="1">
    <location>
        <begin position="553"/>
        <end position="565"/>
    </location>
</feature>
<protein>
    <submittedName>
        <fullName evidence="4">ADP-ribosyltransferse</fullName>
    </submittedName>
</protein>
<sequence>MAPLACDPTALDRAGATMLSVGESLGSVISGLTAALSGSAGMAGDDPVGAALGRAYDGAAAKVIEAMARTRNGLCSIGDGVRVSAHNYALAEALSDVRGQAAGLPAPQVTAPMTVGTKPPSAVGPGSGAPAGWGWVAPYIGMIWPSGDSAKLRAAAGAWATAGANFMATETAAGGGAMAAIGAQQIPEGAAINKALADASEATLNVARQCQTVAAQLNSYAAKVDKVHAAILDLLSRICDPLTGIKEVWDLLTDADEDEIKRIADDIRTVVDNFAQEAETLGDQINAAMTAAVDAAEGMARWAGKEWDHFLHGTSVGRVLNHVGRSLKGLGEEAWDSLEDVAKFSPSRLQSDPVGYAKDVVGMVAGEAPLVGLGPDGGPGVAESWKALGKQVTHWDEWGSNPDGAFGKTLFDVATLALPGGPLSKLGKLGRGVGDAARGLRAPRLPEGVKPPSVHPPTEAPPSGPKPPESGPPAPPRNPEPGKPTPPTSGKPAPGPTDGPLPHSPTESKPPVSEKPAVGEPPKPAAAPPEPGGKPAVPTPAEQTPLPHSKPAEPVPAHAPPPPGGEPAAASPSAGLPSLPEPHLPTPPSVPMGGAPTEAPPGLGEMPQGQLPGLHPPEMPGPHDGGPLIGDGKQPHPPGEAPPHAPGDNIPPHQPGESIGPHDGDGHGPHDGNPPHDPHPGDGGDMPSDNPHGGGDHDPPKARDVFPDAKEFGELSEDQYRELFEDEDGNLRYPDVDDPAKPYAVAGTVRDFTPADIASLDRQWLDRIGHPGGNWLAFEGTPYEGRSLPHTSLDKPYQAYQVDAPVGLPPGWKIEFSIAAPWFGHPGGEPQLLLLAPKGEEASVQQLIDTGFLKD</sequence>
<evidence type="ECO:0000313" key="4">
    <source>
        <dbReference type="EMBL" id="CQD10290.1"/>
    </source>
</evidence>
<evidence type="ECO:0000259" key="2">
    <source>
        <dbReference type="Pfam" id="PF14021"/>
    </source>
</evidence>
<dbReference type="Proteomes" id="UP000199601">
    <property type="component" value="Unassembled WGS sequence"/>
</dbReference>
<dbReference type="AlphaFoldDB" id="A0A0U1DBI1"/>
<evidence type="ECO:0000256" key="1">
    <source>
        <dbReference type="SAM" id="MobiDB-lite"/>
    </source>
</evidence>
<dbReference type="EMBL" id="CTEC01000001">
    <property type="protein sequence ID" value="CQD10290.1"/>
    <property type="molecule type" value="Genomic_DNA"/>
</dbReference>
<dbReference type="Pfam" id="PF14021">
    <property type="entry name" value="TNT"/>
    <property type="match status" value="1"/>
</dbReference>
<feature type="compositionally biased region" description="Basic and acidic residues" evidence="1">
    <location>
        <begin position="660"/>
        <end position="682"/>
    </location>
</feature>
<feature type="compositionally biased region" description="Low complexity" evidence="1">
    <location>
        <begin position="566"/>
        <end position="578"/>
    </location>
</feature>
<gene>
    <name evidence="4" type="ORF">BN000_02113</name>
</gene>
<evidence type="ECO:0000259" key="3">
    <source>
        <dbReference type="Pfam" id="PF25547"/>
    </source>
</evidence>
<feature type="compositionally biased region" description="Basic and acidic residues" evidence="1">
    <location>
        <begin position="694"/>
        <end position="718"/>
    </location>
</feature>
<dbReference type="InterPro" id="IPR057746">
    <property type="entry name" value="CpnT-like_N"/>
</dbReference>
<dbReference type="GO" id="GO:0050135">
    <property type="term" value="F:NADP+ nucleosidase activity"/>
    <property type="evidence" value="ECO:0007669"/>
    <property type="project" value="InterPro"/>
</dbReference>
<accession>A0A0U1DBI1</accession>
<organism evidence="4 5">
    <name type="scientific">Mycobacterium europaeum</name>
    <dbReference type="NCBI Taxonomy" id="761804"/>
    <lineage>
        <taxon>Bacteria</taxon>
        <taxon>Bacillati</taxon>
        <taxon>Actinomycetota</taxon>
        <taxon>Actinomycetes</taxon>
        <taxon>Mycobacteriales</taxon>
        <taxon>Mycobacteriaceae</taxon>
        <taxon>Mycobacterium</taxon>
        <taxon>Mycobacterium simiae complex</taxon>
    </lineage>
</organism>
<feature type="compositionally biased region" description="Pro residues" evidence="1">
    <location>
        <begin position="635"/>
        <end position="645"/>
    </location>
</feature>
<keyword evidence="5" id="KW-1185">Reference proteome</keyword>
<name>A0A0U1DBI1_9MYCO</name>
<proteinExistence type="predicted"/>
<dbReference type="InterPro" id="IPR025331">
    <property type="entry name" value="TNT"/>
</dbReference>
<feature type="compositionally biased region" description="Pro residues" evidence="1">
    <location>
        <begin position="519"/>
        <end position="532"/>
    </location>
</feature>